<organism evidence="6 7">
    <name type="scientific">Calycomorphotria hydatis</name>
    <dbReference type="NCBI Taxonomy" id="2528027"/>
    <lineage>
        <taxon>Bacteria</taxon>
        <taxon>Pseudomonadati</taxon>
        <taxon>Planctomycetota</taxon>
        <taxon>Planctomycetia</taxon>
        <taxon>Planctomycetales</taxon>
        <taxon>Planctomycetaceae</taxon>
        <taxon>Calycomorphotria</taxon>
    </lineage>
</organism>
<evidence type="ECO:0000313" key="7">
    <source>
        <dbReference type="Proteomes" id="UP000319976"/>
    </source>
</evidence>
<keyword evidence="2 4" id="KW-0819">tRNA processing</keyword>
<dbReference type="InterPro" id="IPR011760">
    <property type="entry name" value="PsdUridine_synth_TruD_insert"/>
</dbReference>
<dbReference type="PROSITE" id="PS01268">
    <property type="entry name" value="UPF0024"/>
    <property type="match status" value="1"/>
</dbReference>
<feature type="active site" description="Nucleophile" evidence="4">
    <location>
        <position position="92"/>
    </location>
</feature>
<dbReference type="EMBL" id="CP036316">
    <property type="protein sequence ID" value="QDT63908.1"/>
    <property type="molecule type" value="Genomic_DNA"/>
</dbReference>
<dbReference type="RefSeq" id="WP_145260602.1">
    <property type="nucleotide sequence ID" value="NZ_CP036316.1"/>
</dbReference>
<gene>
    <name evidence="4 6" type="primary">truD</name>
    <name evidence="6" type="ORF">V22_11360</name>
</gene>
<evidence type="ECO:0000313" key="6">
    <source>
        <dbReference type="EMBL" id="QDT63908.1"/>
    </source>
</evidence>
<dbReference type="AlphaFoldDB" id="A0A517T6D1"/>
<comment type="similarity">
    <text evidence="1 4">Belongs to the pseudouridine synthase TruD family.</text>
</comment>
<dbReference type="GO" id="GO:0160150">
    <property type="term" value="F:tRNA pseudouridine(13) synthase activity"/>
    <property type="evidence" value="ECO:0007669"/>
    <property type="project" value="UniProtKB-EC"/>
</dbReference>
<dbReference type="KEGG" id="chya:V22_11360"/>
<feature type="domain" description="TRUD" evidence="5">
    <location>
        <begin position="167"/>
        <end position="321"/>
    </location>
</feature>
<dbReference type="Proteomes" id="UP000319976">
    <property type="component" value="Chromosome"/>
</dbReference>
<protein>
    <recommendedName>
        <fullName evidence="4">tRNA pseudouridine synthase D</fullName>
        <ecNumber evidence="4">5.4.99.27</ecNumber>
    </recommendedName>
    <alternativeName>
        <fullName evidence="4">tRNA pseudouridine(13) synthase</fullName>
    </alternativeName>
    <alternativeName>
        <fullName evidence="4">tRNA pseudouridylate synthase D</fullName>
    </alternativeName>
    <alternativeName>
        <fullName evidence="4">tRNA-uridine isomerase D</fullName>
    </alternativeName>
</protein>
<proteinExistence type="inferred from homology"/>
<evidence type="ECO:0000256" key="3">
    <source>
        <dbReference type="ARBA" id="ARBA00023235"/>
    </source>
</evidence>
<dbReference type="PANTHER" id="PTHR47811:SF1">
    <property type="entry name" value="TRNA PSEUDOURIDINE SYNTHASE D"/>
    <property type="match status" value="1"/>
</dbReference>
<name>A0A517T6D1_9PLAN</name>
<evidence type="ECO:0000256" key="4">
    <source>
        <dbReference type="HAMAP-Rule" id="MF_01082"/>
    </source>
</evidence>
<accession>A0A517T6D1</accession>
<dbReference type="InterPro" id="IPR001656">
    <property type="entry name" value="PsdUridine_synth_TruD"/>
</dbReference>
<dbReference type="InterPro" id="IPR042214">
    <property type="entry name" value="TruD_catalytic"/>
</dbReference>
<sequence>MSELLPNFEELYQSVVNPPRFTSETGLMTGKLKVEPEDFVVEEIPAYEPSGEGEHLYLWVEKRNCSAEQFTSQLARMLQTRKSDIGTAGMKDRRAVTRQYVSVPAECEDRWQDAHDENIQILSATHHTNKLRTGHLWGNRFEIAIRDVHGGDEATFQDRFEKIRRSGFPNYFGSQRYGDRGSTLELGINLLNGNRTPKSIPFARRRFLLRLALSAVQSAIFNLVVVERLRAGTLEEVKLGDIMQVAPSGGSFEVLSIEEEQPRLLAGETLLTGPMPGPKMRQPTGEPGKWEQLAMNRLEIQPEQFRQFAKLAPGTRRPMLTCPQDFSVDKNDDRLVFHFTLPAGSYATVLLREFFADLEN</sequence>
<dbReference type="OrthoDB" id="1550679at2"/>
<evidence type="ECO:0000259" key="5">
    <source>
        <dbReference type="PROSITE" id="PS50984"/>
    </source>
</evidence>
<evidence type="ECO:0000256" key="1">
    <source>
        <dbReference type="ARBA" id="ARBA00007953"/>
    </source>
</evidence>
<dbReference type="InterPro" id="IPR020119">
    <property type="entry name" value="PsdUridine_synth_TruD_CS"/>
</dbReference>
<keyword evidence="3 4" id="KW-0413">Isomerase</keyword>
<dbReference type="Gene3D" id="3.30.2350.20">
    <property type="entry name" value="TruD, catalytic domain"/>
    <property type="match status" value="1"/>
</dbReference>
<comment type="function">
    <text evidence="4">Responsible for synthesis of pseudouridine from uracil-13 in transfer RNAs.</text>
</comment>
<dbReference type="GO" id="GO:0005829">
    <property type="term" value="C:cytosol"/>
    <property type="evidence" value="ECO:0007669"/>
    <property type="project" value="TreeGrafter"/>
</dbReference>
<dbReference type="PROSITE" id="PS50984">
    <property type="entry name" value="TRUD"/>
    <property type="match status" value="1"/>
</dbReference>
<dbReference type="InterPro" id="IPR020103">
    <property type="entry name" value="PsdUridine_synth_cat_dom_sf"/>
</dbReference>
<dbReference type="SUPFAM" id="SSF55120">
    <property type="entry name" value="Pseudouridine synthase"/>
    <property type="match status" value="1"/>
</dbReference>
<dbReference type="HAMAP" id="MF_01082">
    <property type="entry name" value="TruD"/>
    <property type="match status" value="1"/>
</dbReference>
<evidence type="ECO:0000256" key="2">
    <source>
        <dbReference type="ARBA" id="ARBA00022694"/>
    </source>
</evidence>
<reference evidence="6 7" key="1">
    <citation type="submission" date="2019-02" db="EMBL/GenBank/DDBJ databases">
        <title>Deep-cultivation of Planctomycetes and their phenomic and genomic characterization uncovers novel biology.</title>
        <authorList>
            <person name="Wiegand S."/>
            <person name="Jogler M."/>
            <person name="Boedeker C."/>
            <person name="Pinto D."/>
            <person name="Vollmers J."/>
            <person name="Rivas-Marin E."/>
            <person name="Kohn T."/>
            <person name="Peeters S.H."/>
            <person name="Heuer A."/>
            <person name="Rast P."/>
            <person name="Oberbeckmann S."/>
            <person name="Bunk B."/>
            <person name="Jeske O."/>
            <person name="Meyerdierks A."/>
            <person name="Storesund J.E."/>
            <person name="Kallscheuer N."/>
            <person name="Luecker S."/>
            <person name="Lage O.M."/>
            <person name="Pohl T."/>
            <person name="Merkel B.J."/>
            <person name="Hornburger P."/>
            <person name="Mueller R.-W."/>
            <person name="Bruemmer F."/>
            <person name="Labrenz M."/>
            <person name="Spormann A.M."/>
            <person name="Op den Camp H."/>
            <person name="Overmann J."/>
            <person name="Amann R."/>
            <person name="Jetten M.S.M."/>
            <person name="Mascher T."/>
            <person name="Medema M.H."/>
            <person name="Devos D.P."/>
            <person name="Kaster A.-K."/>
            <person name="Ovreas L."/>
            <person name="Rohde M."/>
            <person name="Galperin M.Y."/>
            <person name="Jogler C."/>
        </authorList>
    </citation>
    <scope>NUCLEOTIDE SEQUENCE [LARGE SCALE GENOMIC DNA]</scope>
    <source>
        <strain evidence="6 7">V22</strain>
    </source>
</reference>
<comment type="catalytic activity">
    <reaction evidence="4">
        <text>uridine(13) in tRNA = pseudouridine(13) in tRNA</text>
        <dbReference type="Rhea" id="RHEA:42540"/>
        <dbReference type="Rhea" id="RHEA-COMP:10105"/>
        <dbReference type="Rhea" id="RHEA-COMP:10106"/>
        <dbReference type="ChEBI" id="CHEBI:65314"/>
        <dbReference type="ChEBI" id="CHEBI:65315"/>
        <dbReference type="EC" id="5.4.99.27"/>
    </reaction>
</comment>
<dbReference type="Pfam" id="PF01142">
    <property type="entry name" value="TruD"/>
    <property type="match status" value="2"/>
</dbReference>
<dbReference type="NCBIfam" id="TIGR00094">
    <property type="entry name" value="tRNA_TruD_broad"/>
    <property type="match status" value="1"/>
</dbReference>
<dbReference type="GO" id="GO:0031119">
    <property type="term" value="P:tRNA pseudouridine synthesis"/>
    <property type="evidence" value="ECO:0007669"/>
    <property type="project" value="UniProtKB-UniRule"/>
</dbReference>
<dbReference type="PANTHER" id="PTHR47811">
    <property type="entry name" value="TRNA PSEUDOURIDINE SYNTHASE D"/>
    <property type="match status" value="1"/>
</dbReference>
<dbReference type="InterPro" id="IPR050170">
    <property type="entry name" value="TruD_pseudoU_synthase"/>
</dbReference>
<dbReference type="InterPro" id="IPR043165">
    <property type="entry name" value="TruD_insert_sf"/>
</dbReference>
<dbReference type="EC" id="5.4.99.27" evidence="4"/>
<dbReference type="Gene3D" id="3.30.2340.10">
    <property type="entry name" value="TruD, insertion domain"/>
    <property type="match status" value="1"/>
</dbReference>
<dbReference type="GO" id="GO:0003723">
    <property type="term" value="F:RNA binding"/>
    <property type="evidence" value="ECO:0007669"/>
    <property type="project" value="InterPro"/>
</dbReference>
<keyword evidence="7" id="KW-1185">Reference proteome</keyword>